<dbReference type="OrthoDB" id="7675159at2"/>
<proteinExistence type="predicted"/>
<sequence>MPTPPSASPEPLPEHQPDGSTQLPSRVWVLRGVRAAVSIPALILAAAFVGYAGLARESGFTLGETLAMVGFVWALPSVVVLTGAITAGMGLVPAAIAVALASVRLMPMTMALMPVLRVEGKTRRWQLLAASHFVAVTAWVWAMRYLEEHPREARLPFFLGFGASLTIFVFCMTGAAYVLIDDMPLLPSAALFMLTPVYFLCSLWGAARISADKAAMAIGLVLGPLFHLYMPGLDLLWTGLVGGTLAYVGTRIARRGLR</sequence>
<feature type="transmembrane region" description="Helical" evidence="2">
    <location>
        <begin position="236"/>
        <end position="253"/>
    </location>
</feature>
<keyword evidence="2" id="KW-0812">Transmembrane</keyword>
<gene>
    <name evidence="3" type="ORF">SAMN05421512_112227</name>
</gene>
<evidence type="ECO:0000313" key="4">
    <source>
        <dbReference type="Proteomes" id="UP000219331"/>
    </source>
</evidence>
<keyword evidence="2" id="KW-1133">Transmembrane helix</keyword>
<keyword evidence="4" id="KW-1185">Reference proteome</keyword>
<dbReference type="Pfam" id="PF03591">
    <property type="entry name" value="AzlC"/>
    <property type="match status" value="1"/>
</dbReference>
<feature type="transmembrane region" description="Helical" evidence="2">
    <location>
        <begin position="125"/>
        <end position="143"/>
    </location>
</feature>
<keyword evidence="2" id="KW-0472">Membrane</keyword>
<evidence type="ECO:0000256" key="2">
    <source>
        <dbReference type="SAM" id="Phobius"/>
    </source>
</evidence>
<dbReference type="RefSeq" id="WP_083206002.1">
    <property type="nucleotide sequence ID" value="NZ_MBQE01000001.1"/>
</dbReference>
<feature type="transmembrane region" description="Helical" evidence="2">
    <location>
        <begin position="94"/>
        <end position="113"/>
    </location>
</feature>
<evidence type="ECO:0000256" key="1">
    <source>
        <dbReference type="SAM" id="MobiDB-lite"/>
    </source>
</evidence>
<feature type="transmembrane region" description="Helical" evidence="2">
    <location>
        <begin position="155"/>
        <end position="180"/>
    </location>
</feature>
<evidence type="ECO:0000313" key="3">
    <source>
        <dbReference type="EMBL" id="SOC23020.1"/>
    </source>
</evidence>
<dbReference type="EMBL" id="OBML01000012">
    <property type="protein sequence ID" value="SOC23020.1"/>
    <property type="molecule type" value="Genomic_DNA"/>
</dbReference>
<dbReference type="InterPro" id="IPR011606">
    <property type="entry name" value="Brnchd-chn_aa_trnsp_permease"/>
</dbReference>
<feature type="transmembrane region" description="Helical" evidence="2">
    <location>
        <begin position="35"/>
        <end position="54"/>
    </location>
</feature>
<reference evidence="3 4" key="1">
    <citation type="submission" date="2017-08" db="EMBL/GenBank/DDBJ databases">
        <authorList>
            <person name="de Groot N.N."/>
        </authorList>
    </citation>
    <scope>NUCLEOTIDE SEQUENCE [LARGE SCALE GENOMIC DNA]</scope>
    <source>
        <strain evidence="3 4">USBA 352</strain>
    </source>
</reference>
<dbReference type="STRING" id="538381.GCA_001696535_00704"/>
<dbReference type="Proteomes" id="UP000219331">
    <property type="component" value="Unassembled WGS sequence"/>
</dbReference>
<accession>A0A285TKE3</accession>
<name>A0A285TKE3_9HYPH</name>
<feature type="transmembrane region" description="Helical" evidence="2">
    <location>
        <begin position="186"/>
        <end position="207"/>
    </location>
</feature>
<feature type="compositionally biased region" description="Pro residues" evidence="1">
    <location>
        <begin position="1"/>
        <end position="11"/>
    </location>
</feature>
<protein>
    <submittedName>
        <fullName evidence="3">Predicted branched-chain amino acid permease (Azaleucine resistance)</fullName>
    </submittedName>
</protein>
<feature type="transmembrane region" description="Helical" evidence="2">
    <location>
        <begin position="66"/>
        <end position="87"/>
    </location>
</feature>
<feature type="region of interest" description="Disordered" evidence="1">
    <location>
        <begin position="1"/>
        <end position="21"/>
    </location>
</feature>
<organism evidence="3 4">
    <name type="scientific">Stappia indica</name>
    <dbReference type="NCBI Taxonomy" id="538381"/>
    <lineage>
        <taxon>Bacteria</taxon>
        <taxon>Pseudomonadati</taxon>
        <taxon>Pseudomonadota</taxon>
        <taxon>Alphaproteobacteria</taxon>
        <taxon>Hyphomicrobiales</taxon>
        <taxon>Stappiaceae</taxon>
        <taxon>Stappia</taxon>
    </lineage>
</organism>
<dbReference type="AlphaFoldDB" id="A0A285TKE3"/>